<accession>A0ABP0GFS1</accession>
<reference evidence="1 2" key="1">
    <citation type="submission" date="2024-02" db="EMBL/GenBank/DDBJ databases">
        <authorList>
            <person name="Daric V."/>
            <person name="Darras S."/>
        </authorList>
    </citation>
    <scope>NUCLEOTIDE SEQUENCE [LARGE SCALE GENOMIC DNA]</scope>
</reference>
<dbReference type="Proteomes" id="UP001642483">
    <property type="component" value="Unassembled WGS sequence"/>
</dbReference>
<evidence type="ECO:0000313" key="2">
    <source>
        <dbReference type="Proteomes" id="UP001642483"/>
    </source>
</evidence>
<sequence>MFWRIQPQNNSNVVSYEFVRHASLDTQRRKIRELGSYCVGDAQGSRETERGKSVKSRFENYFREISPTDRDSSFFVGEKFFCFMTSHFPQLMKARSTSVTSHNAVAYEHFEQLRTLPPSEIKGEAAVVLITSSSLTFNLERILVERKLPPRN</sequence>
<proteinExistence type="predicted"/>
<protein>
    <submittedName>
        <fullName evidence="1">Uncharacterized protein</fullName>
    </submittedName>
</protein>
<gene>
    <name evidence="1" type="ORF">CVLEPA_LOCUS22912</name>
</gene>
<dbReference type="EMBL" id="CAWYQH010000114">
    <property type="protein sequence ID" value="CAK8690282.1"/>
    <property type="molecule type" value="Genomic_DNA"/>
</dbReference>
<comment type="caution">
    <text evidence="1">The sequence shown here is derived from an EMBL/GenBank/DDBJ whole genome shotgun (WGS) entry which is preliminary data.</text>
</comment>
<evidence type="ECO:0000313" key="1">
    <source>
        <dbReference type="EMBL" id="CAK8690282.1"/>
    </source>
</evidence>
<keyword evidence="2" id="KW-1185">Reference proteome</keyword>
<name>A0ABP0GFS1_CLALP</name>
<organism evidence="1 2">
    <name type="scientific">Clavelina lepadiformis</name>
    <name type="common">Light-bulb sea squirt</name>
    <name type="synonym">Ascidia lepadiformis</name>
    <dbReference type="NCBI Taxonomy" id="159417"/>
    <lineage>
        <taxon>Eukaryota</taxon>
        <taxon>Metazoa</taxon>
        <taxon>Chordata</taxon>
        <taxon>Tunicata</taxon>
        <taxon>Ascidiacea</taxon>
        <taxon>Aplousobranchia</taxon>
        <taxon>Clavelinidae</taxon>
        <taxon>Clavelina</taxon>
    </lineage>
</organism>